<dbReference type="EMBL" id="FXAE01000024">
    <property type="protein sequence ID" value="SMF33276.1"/>
    <property type="molecule type" value="Genomic_DNA"/>
</dbReference>
<evidence type="ECO:0000259" key="2">
    <source>
        <dbReference type="Pfam" id="PF13477"/>
    </source>
</evidence>
<gene>
    <name evidence="3" type="ORF">SAMN02744124_02480</name>
</gene>
<sequence>MPKKVLFSATVVSHINAFHLPYLKWFRDQGWEVHVAANGSEPVPWADKQFDIPIQRSPYSRDNLKALRELKRIIDSQGYEIIHCHTPMGGVLTRLAARQSRRKGTKVVYTAHGFHFYKGASRINWLIYYPVEKWLSRYTDVLVTMNDEDFERAKRGKFKPGLIHFVHGVGISFERFKPPTAEQKRQLREEYGVGQDRFVLIYAAEMIHRKNQTLLLETIQKLKDAIPNVQLLLAGKGKLEAFYKSLVAEKGLEPYVTFLGHRKDMENIYALADVAVSSSRQEGLPVNIMEAIASGLPVVATRVRGNRDLVGEGVHGFLVELGDADAFADRILQLYHDPLLRQEIAARRDLLTGTYAIENVLEELTSVYKDRM</sequence>
<evidence type="ECO:0000313" key="3">
    <source>
        <dbReference type="EMBL" id="SMF33276.1"/>
    </source>
</evidence>
<dbReference type="Proteomes" id="UP000192939">
    <property type="component" value="Unassembled WGS sequence"/>
</dbReference>
<feature type="domain" description="Glycosyl transferase family 1" evidence="1">
    <location>
        <begin position="184"/>
        <end position="345"/>
    </location>
</feature>
<proteinExistence type="predicted"/>
<organism evidence="3 4">
    <name type="scientific">Paenibacillus barengoltzii J12</name>
    <dbReference type="NCBI Taxonomy" id="935846"/>
    <lineage>
        <taxon>Bacteria</taxon>
        <taxon>Bacillati</taxon>
        <taxon>Bacillota</taxon>
        <taxon>Bacilli</taxon>
        <taxon>Bacillales</taxon>
        <taxon>Paenibacillaceae</taxon>
        <taxon>Paenibacillus</taxon>
    </lineage>
</organism>
<dbReference type="Pfam" id="PF00534">
    <property type="entry name" value="Glycos_transf_1"/>
    <property type="match status" value="1"/>
</dbReference>
<dbReference type="InterPro" id="IPR001296">
    <property type="entry name" value="Glyco_trans_1"/>
</dbReference>
<dbReference type="CDD" id="cd03808">
    <property type="entry name" value="GT4_CapM-like"/>
    <property type="match status" value="1"/>
</dbReference>
<protein>
    <submittedName>
        <fullName evidence="3">Glycosyltransferase involved in cell wall bisynthesis</fullName>
    </submittedName>
</protein>
<dbReference type="Pfam" id="PF13477">
    <property type="entry name" value="Glyco_trans_4_2"/>
    <property type="match status" value="1"/>
</dbReference>
<dbReference type="InterPro" id="IPR028098">
    <property type="entry name" value="Glyco_trans_4-like_N"/>
</dbReference>
<evidence type="ECO:0000313" key="4">
    <source>
        <dbReference type="Proteomes" id="UP000192939"/>
    </source>
</evidence>
<evidence type="ECO:0000259" key="1">
    <source>
        <dbReference type="Pfam" id="PF00534"/>
    </source>
</evidence>
<dbReference type="PANTHER" id="PTHR45947">
    <property type="entry name" value="SULFOQUINOVOSYL TRANSFERASE SQD2"/>
    <property type="match status" value="1"/>
</dbReference>
<keyword evidence="4" id="KW-1185">Reference proteome</keyword>
<dbReference type="PANTHER" id="PTHR45947:SF3">
    <property type="entry name" value="SULFOQUINOVOSYL TRANSFERASE SQD2"/>
    <property type="match status" value="1"/>
</dbReference>
<accession>A0ABY1LYD7</accession>
<dbReference type="SUPFAM" id="SSF53756">
    <property type="entry name" value="UDP-Glycosyltransferase/glycogen phosphorylase"/>
    <property type="match status" value="1"/>
</dbReference>
<dbReference type="InterPro" id="IPR050194">
    <property type="entry name" value="Glycosyltransferase_grp1"/>
</dbReference>
<dbReference type="Gene3D" id="3.40.50.2000">
    <property type="entry name" value="Glycogen Phosphorylase B"/>
    <property type="match status" value="2"/>
</dbReference>
<feature type="domain" description="Glycosyltransferase subfamily 4-like N-terminal" evidence="2">
    <location>
        <begin position="5"/>
        <end position="143"/>
    </location>
</feature>
<reference evidence="3 4" key="1">
    <citation type="submission" date="2017-04" db="EMBL/GenBank/DDBJ databases">
        <authorList>
            <person name="Varghese N."/>
            <person name="Submissions S."/>
        </authorList>
    </citation>
    <scope>NUCLEOTIDE SEQUENCE [LARGE SCALE GENOMIC DNA]</scope>
    <source>
        <strain evidence="3 4">J12</strain>
    </source>
</reference>
<name>A0ABY1LYD7_9BACL</name>
<comment type="caution">
    <text evidence="3">The sequence shown here is derived from an EMBL/GenBank/DDBJ whole genome shotgun (WGS) entry which is preliminary data.</text>
</comment>